<organism evidence="1 2">
    <name type="scientific">Putridiphycobacter roseus</name>
    <dbReference type="NCBI Taxonomy" id="2219161"/>
    <lineage>
        <taxon>Bacteria</taxon>
        <taxon>Pseudomonadati</taxon>
        <taxon>Bacteroidota</taxon>
        <taxon>Flavobacteriia</taxon>
        <taxon>Flavobacteriales</taxon>
        <taxon>Crocinitomicaceae</taxon>
        <taxon>Putridiphycobacter</taxon>
    </lineage>
</organism>
<keyword evidence="2" id="KW-1185">Reference proteome</keyword>
<dbReference type="RefSeq" id="WP_111062284.1">
    <property type="nucleotide sequence ID" value="NZ_JBHUCU010000002.1"/>
</dbReference>
<sequence>MSTTASNQSSNTMHAWSSNVWVQLLKFKASNDQKSFNNLMLDAMPELEKYVASRLRLAHHRETLPDGKYEVSDFTNALFVAAYDNFSKFNSARDFTNWLYIKIDELIEDQVAEEDYDDFFFRDFGNYSKKEWTELEQKVAAADKTGKVTLNGNTTAISDSGKKVLAAIFKSDNERQHLETIRNQIAEKEINSHLDVVMKHLPKESALALNLAHDQGVAPQDVAVIQKKSEGEVKADLKKSKTSILDSFVERYRDIVF</sequence>
<gene>
    <name evidence="1" type="ORF">DNU06_05810</name>
</gene>
<proteinExistence type="predicted"/>
<dbReference type="EMBL" id="QKSB01000002">
    <property type="protein sequence ID" value="PZE18131.1"/>
    <property type="molecule type" value="Genomic_DNA"/>
</dbReference>
<dbReference type="AlphaFoldDB" id="A0A2W1N4U8"/>
<evidence type="ECO:0000313" key="2">
    <source>
        <dbReference type="Proteomes" id="UP000249248"/>
    </source>
</evidence>
<protein>
    <recommendedName>
        <fullName evidence="3">Sigma-70 family RNA polymerase sigma factor</fullName>
    </recommendedName>
</protein>
<evidence type="ECO:0008006" key="3">
    <source>
        <dbReference type="Google" id="ProtNLM"/>
    </source>
</evidence>
<reference evidence="1 2" key="1">
    <citation type="submission" date="2018-06" db="EMBL/GenBank/DDBJ databases">
        <title>The draft genome sequence of Crocinitomix sp. SM1701.</title>
        <authorList>
            <person name="Zhang X."/>
        </authorList>
    </citation>
    <scope>NUCLEOTIDE SEQUENCE [LARGE SCALE GENOMIC DNA]</scope>
    <source>
        <strain evidence="1 2">SM1701</strain>
    </source>
</reference>
<evidence type="ECO:0000313" key="1">
    <source>
        <dbReference type="EMBL" id="PZE18131.1"/>
    </source>
</evidence>
<comment type="caution">
    <text evidence="1">The sequence shown here is derived from an EMBL/GenBank/DDBJ whole genome shotgun (WGS) entry which is preliminary data.</text>
</comment>
<dbReference type="Gene3D" id="1.10.1740.10">
    <property type="match status" value="1"/>
</dbReference>
<accession>A0A2W1N4U8</accession>
<name>A0A2W1N4U8_9FLAO</name>
<dbReference type="Proteomes" id="UP000249248">
    <property type="component" value="Unassembled WGS sequence"/>
</dbReference>